<keyword evidence="2" id="KW-0812">Transmembrane</keyword>
<feature type="transmembrane region" description="Helical" evidence="2">
    <location>
        <begin position="303"/>
        <end position="323"/>
    </location>
</feature>
<dbReference type="InterPro" id="IPR036259">
    <property type="entry name" value="MFS_trans_sf"/>
</dbReference>
<feature type="transmembrane region" description="Helical" evidence="2">
    <location>
        <begin position="401"/>
        <end position="422"/>
    </location>
</feature>
<feature type="transmembrane region" description="Helical" evidence="2">
    <location>
        <begin position="36"/>
        <end position="61"/>
    </location>
</feature>
<feature type="transmembrane region" description="Helical" evidence="2">
    <location>
        <begin position="181"/>
        <end position="205"/>
    </location>
</feature>
<accession>A0ABT5IC00</accession>
<dbReference type="Pfam" id="PF13347">
    <property type="entry name" value="MFS_2"/>
    <property type="match status" value="1"/>
</dbReference>
<keyword evidence="4" id="KW-1185">Reference proteome</keyword>
<dbReference type="InterPro" id="IPR039672">
    <property type="entry name" value="MFS_2"/>
</dbReference>
<evidence type="ECO:0000313" key="4">
    <source>
        <dbReference type="Proteomes" id="UP001216595"/>
    </source>
</evidence>
<dbReference type="Gene3D" id="1.20.1250.20">
    <property type="entry name" value="MFS general substrate transporter like domains"/>
    <property type="match status" value="1"/>
</dbReference>
<name>A0ABT5IC00_9CAUL</name>
<gene>
    <name evidence="3" type="ORF">PQU94_05270</name>
</gene>
<feature type="transmembrane region" description="Helical" evidence="2">
    <location>
        <begin position="152"/>
        <end position="169"/>
    </location>
</feature>
<protein>
    <submittedName>
        <fullName evidence="3">MFS transporter</fullName>
    </submittedName>
</protein>
<feature type="transmembrane region" description="Helical" evidence="2">
    <location>
        <begin position="234"/>
        <end position="252"/>
    </location>
</feature>
<proteinExistence type="inferred from homology"/>
<feature type="transmembrane region" description="Helical" evidence="2">
    <location>
        <begin position="272"/>
        <end position="291"/>
    </location>
</feature>
<keyword evidence="2" id="KW-1133">Transmembrane helix</keyword>
<dbReference type="PANTHER" id="PTHR11328:SF24">
    <property type="entry name" value="MAJOR FACILITATOR SUPERFAMILY (MFS) PROFILE DOMAIN-CONTAINING PROTEIN"/>
    <property type="match status" value="1"/>
</dbReference>
<feature type="transmembrane region" description="Helical" evidence="2">
    <location>
        <begin position="360"/>
        <end position="381"/>
    </location>
</feature>
<dbReference type="SUPFAM" id="SSF103473">
    <property type="entry name" value="MFS general substrate transporter"/>
    <property type="match status" value="1"/>
</dbReference>
<sequence>MPTFSPASSPPFRERFIYASGNMGKSWVWATFDSVLLYYLSTVLGLPLSVAGHILMLSLLWDGASNLLLSYGADRVNNRHVFRYFLLSGAPLCAASFFLIFYGSNPQVPPQALWVGMLCLLCRTGYTLCDVAHNSMLANMSTTSQGASSVSALRLIFSATGSIGVGLGFKYALASPPEQQLAAFVNVAALGASLYLVMVSQSALLPQSRIRLSDTGVTIGLLSTIRRLFRDKTFQTLCVLASLHAGIITLFYKGLPFLGKTVLLNASWSGDALIYITIGKVAVLVGVQFAVSRLPSLHAVFRLSYAALGLALVLIAVTMSGLSPALPPLLLLIGGAEAGIGMCLWAMLSTFVHAAAVRDGLSLALPFGVFLALLKAANGVGSEIFTSGINLGVAMGCTQTSALIITTIIMPISACLLSFILVKQLRQKDEIPDTKGH</sequence>
<feature type="transmembrane region" description="Helical" evidence="2">
    <location>
        <begin position="81"/>
        <end position="101"/>
    </location>
</feature>
<keyword evidence="2" id="KW-0472">Membrane</keyword>
<dbReference type="PANTHER" id="PTHR11328">
    <property type="entry name" value="MAJOR FACILITATOR SUPERFAMILY DOMAIN-CONTAINING PROTEIN"/>
    <property type="match status" value="1"/>
</dbReference>
<feature type="transmembrane region" description="Helical" evidence="2">
    <location>
        <begin position="113"/>
        <end position="132"/>
    </location>
</feature>
<dbReference type="RefSeq" id="WP_272740439.1">
    <property type="nucleotide sequence ID" value="NZ_JAQQKW010000002.1"/>
</dbReference>
<dbReference type="EMBL" id="JAQQKW010000002">
    <property type="protein sequence ID" value="MDC7693689.1"/>
    <property type="molecule type" value="Genomic_DNA"/>
</dbReference>
<feature type="transmembrane region" description="Helical" evidence="2">
    <location>
        <begin position="329"/>
        <end position="348"/>
    </location>
</feature>
<reference evidence="3 4" key="1">
    <citation type="submission" date="2023-01" db="EMBL/GenBank/DDBJ databases">
        <title>Novel species of the genus Asticcacaulis isolated from rivers.</title>
        <authorList>
            <person name="Lu H."/>
        </authorList>
    </citation>
    <scope>NUCLEOTIDE SEQUENCE [LARGE SCALE GENOMIC DNA]</scope>
    <source>
        <strain evidence="3 4">DXS10W</strain>
    </source>
</reference>
<dbReference type="Proteomes" id="UP001216595">
    <property type="component" value="Unassembled WGS sequence"/>
</dbReference>
<comment type="caution">
    <text evidence="3">The sequence shown here is derived from an EMBL/GenBank/DDBJ whole genome shotgun (WGS) entry which is preliminary data.</text>
</comment>
<evidence type="ECO:0000256" key="1">
    <source>
        <dbReference type="ARBA" id="ARBA00009617"/>
    </source>
</evidence>
<organism evidence="3 4">
    <name type="scientific">Asticcacaulis currens</name>
    <dbReference type="NCBI Taxonomy" id="2984210"/>
    <lineage>
        <taxon>Bacteria</taxon>
        <taxon>Pseudomonadati</taxon>
        <taxon>Pseudomonadota</taxon>
        <taxon>Alphaproteobacteria</taxon>
        <taxon>Caulobacterales</taxon>
        <taxon>Caulobacteraceae</taxon>
        <taxon>Asticcacaulis</taxon>
    </lineage>
</organism>
<evidence type="ECO:0000313" key="3">
    <source>
        <dbReference type="EMBL" id="MDC7693689.1"/>
    </source>
</evidence>
<comment type="similarity">
    <text evidence="1">Belongs to the sodium:galactoside symporter (TC 2.A.2) family.</text>
</comment>
<evidence type="ECO:0000256" key="2">
    <source>
        <dbReference type="SAM" id="Phobius"/>
    </source>
</evidence>